<feature type="domain" description="Mandelate racemase/muconate lactonizing enzyme C-terminal" evidence="3">
    <location>
        <begin position="112"/>
        <end position="208"/>
    </location>
</feature>
<sequence>VPFTAHTDLHMKYWLPHWRIVQICRLTLENGVVGFGETIPNYTWSKVPENVEERIVGNEAASLLWDDSLGAGVQMALFDAVGKHEHVPVYQLLGTRIRDHVPLSWWGMDMPPKDWARQCSDAAKAGYMSAKLKARTWYDLHASIRAIIKVVPSQFKLDFDYNGTLANAACAVEHLKSLEQYEQVAMIESPIPQGDVAGNRHIRQRINR</sequence>
<accession>A0A382IS00</accession>
<proteinExistence type="inferred from homology"/>
<dbReference type="PANTHER" id="PTHR48080">
    <property type="entry name" value="D-GALACTONATE DEHYDRATASE-RELATED"/>
    <property type="match status" value="1"/>
</dbReference>
<dbReference type="InterPro" id="IPR029017">
    <property type="entry name" value="Enolase-like_N"/>
</dbReference>
<dbReference type="SUPFAM" id="SSF51604">
    <property type="entry name" value="Enolase C-terminal domain-like"/>
    <property type="match status" value="1"/>
</dbReference>
<organism evidence="4">
    <name type="scientific">marine metagenome</name>
    <dbReference type="NCBI Taxonomy" id="408172"/>
    <lineage>
        <taxon>unclassified sequences</taxon>
        <taxon>metagenomes</taxon>
        <taxon>ecological metagenomes</taxon>
    </lineage>
</organism>
<dbReference type="SUPFAM" id="SSF54826">
    <property type="entry name" value="Enolase N-terminal domain-like"/>
    <property type="match status" value="1"/>
</dbReference>
<evidence type="ECO:0000256" key="2">
    <source>
        <dbReference type="ARBA" id="ARBA00022723"/>
    </source>
</evidence>
<name>A0A382IS00_9ZZZZ</name>
<dbReference type="InterPro" id="IPR013342">
    <property type="entry name" value="Mandelate_racemase_C"/>
</dbReference>
<feature type="non-terminal residue" evidence="4">
    <location>
        <position position="1"/>
    </location>
</feature>
<dbReference type="AlphaFoldDB" id="A0A382IS00"/>
<feature type="non-terminal residue" evidence="4">
    <location>
        <position position="208"/>
    </location>
</feature>
<dbReference type="InterPro" id="IPR013341">
    <property type="entry name" value="Mandelate_racemase_N_dom"/>
</dbReference>
<reference evidence="4" key="1">
    <citation type="submission" date="2018-05" db="EMBL/GenBank/DDBJ databases">
        <authorList>
            <person name="Lanie J.A."/>
            <person name="Ng W.-L."/>
            <person name="Kazmierczak K.M."/>
            <person name="Andrzejewski T.M."/>
            <person name="Davidsen T.M."/>
            <person name="Wayne K.J."/>
            <person name="Tettelin H."/>
            <person name="Glass J.I."/>
            <person name="Rusch D."/>
            <person name="Podicherti R."/>
            <person name="Tsui H.-C.T."/>
            <person name="Winkler M.E."/>
        </authorList>
    </citation>
    <scope>NUCLEOTIDE SEQUENCE</scope>
</reference>
<dbReference type="InterPro" id="IPR036849">
    <property type="entry name" value="Enolase-like_C_sf"/>
</dbReference>
<comment type="similarity">
    <text evidence="1">Belongs to the mandelate racemase/muconate lactonizing enzyme family.</text>
</comment>
<keyword evidence="2" id="KW-0479">Metal-binding</keyword>
<dbReference type="Gene3D" id="3.30.390.10">
    <property type="entry name" value="Enolase-like, N-terminal domain"/>
    <property type="match status" value="1"/>
</dbReference>
<gene>
    <name evidence="4" type="ORF">METZ01_LOCUS255314</name>
</gene>
<dbReference type="Gene3D" id="3.20.20.120">
    <property type="entry name" value="Enolase-like C-terminal domain"/>
    <property type="match status" value="1"/>
</dbReference>
<evidence type="ECO:0000256" key="1">
    <source>
        <dbReference type="ARBA" id="ARBA00008031"/>
    </source>
</evidence>
<dbReference type="SMART" id="SM00922">
    <property type="entry name" value="MR_MLE"/>
    <property type="match status" value="1"/>
</dbReference>
<evidence type="ECO:0000259" key="3">
    <source>
        <dbReference type="SMART" id="SM00922"/>
    </source>
</evidence>
<dbReference type="Pfam" id="PF02746">
    <property type="entry name" value="MR_MLE_N"/>
    <property type="match status" value="1"/>
</dbReference>
<dbReference type="InterPro" id="IPR034593">
    <property type="entry name" value="DgoD-like"/>
</dbReference>
<protein>
    <recommendedName>
        <fullName evidence="3">Mandelate racemase/muconate lactonizing enzyme C-terminal domain-containing protein</fullName>
    </recommendedName>
</protein>
<dbReference type="GO" id="GO:0046872">
    <property type="term" value="F:metal ion binding"/>
    <property type="evidence" value="ECO:0007669"/>
    <property type="project" value="UniProtKB-KW"/>
</dbReference>
<evidence type="ECO:0000313" key="4">
    <source>
        <dbReference type="EMBL" id="SVC02460.1"/>
    </source>
</evidence>
<dbReference type="PANTHER" id="PTHR48080:SF3">
    <property type="entry name" value="ENOLASE SUPERFAMILY MEMBER DDB_G0284701"/>
    <property type="match status" value="1"/>
</dbReference>
<dbReference type="EMBL" id="UINC01069238">
    <property type="protein sequence ID" value="SVC02460.1"/>
    <property type="molecule type" value="Genomic_DNA"/>
</dbReference>